<accession>A0ABR2YBC0</accession>
<feature type="compositionally biased region" description="Basic and acidic residues" evidence="1">
    <location>
        <begin position="61"/>
        <end position="83"/>
    </location>
</feature>
<comment type="caution">
    <text evidence="2">The sequence shown here is derived from an EMBL/GenBank/DDBJ whole genome shotgun (WGS) entry which is preliminary data.</text>
</comment>
<evidence type="ECO:0000313" key="2">
    <source>
        <dbReference type="EMBL" id="KAK9901554.1"/>
    </source>
</evidence>
<reference evidence="2 3" key="1">
    <citation type="journal article" date="2024" name="Nat. Commun.">
        <title>Phylogenomics reveals the evolutionary origins of lichenization in chlorophyte algae.</title>
        <authorList>
            <person name="Puginier C."/>
            <person name="Libourel C."/>
            <person name="Otte J."/>
            <person name="Skaloud P."/>
            <person name="Haon M."/>
            <person name="Grisel S."/>
            <person name="Petersen M."/>
            <person name="Berrin J.G."/>
            <person name="Delaux P.M."/>
            <person name="Dal Grande F."/>
            <person name="Keller J."/>
        </authorList>
    </citation>
    <scope>NUCLEOTIDE SEQUENCE [LARGE SCALE GENOMIC DNA]</scope>
    <source>
        <strain evidence="2 3">SAG 216-7</strain>
    </source>
</reference>
<dbReference type="EMBL" id="JALJOT010000017">
    <property type="protein sequence ID" value="KAK9901554.1"/>
    <property type="molecule type" value="Genomic_DNA"/>
</dbReference>
<proteinExistence type="predicted"/>
<dbReference type="Proteomes" id="UP001491310">
    <property type="component" value="Unassembled WGS sequence"/>
</dbReference>
<sequence>MAEGQDDVEFKALFDGTNCNIEAMKAAGYTSILHVAAVPLELLVDTEKLKRPDAHIIKQRAEAWQREKERQSTSAGTEKHDPDAAPMGSRARSQTKYEITVVGPHNKNHVWVAHRRPTLAEIESELARNYQHTIAADYTLTWKFSNDVLEENFEDIVFQWGEAGLNKVKLELKLSWKGFSGFNLIDGLKYLGFPRSYNIEVDEGEINIMDVAEDTIMDGRWKFGELLDHFARDLCLRRSALGCPEVKSIEQSRRDVISPAVVLAVLILGGMQVVAEKRVLGSLGNGPLDYAVIWNNFKVLITECKKPQLQAAEGQALAQTAAAREEYVRGNVTGVKRKRSDIDDVLPVPSTTIISSGTSYIFYRYFPKRDGEERRLQDVY</sequence>
<keyword evidence="3" id="KW-1185">Reference proteome</keyword>
<organism evidence="2 3">
    <name type="scientific">Coccomyxa subellipsoidea</name>
    <dbReference type="NCBI Taxonomy" id="248742"/>
    <lineage>
        <taxon>Eukaryota</taxon>
        <taxon>Viridiplantae</taxon>
        <taxon>Chlorophyta</taxon>
        <taxon>core chlorophytes</taxon>
        <taxon>Trebouxiophyceae</taxon>
        <taxon>Trebouxiophyceae incertae sedis</taxon>
        <taxon>Coccomyxaceae</taxon>
        <taxon>Coccomyxa</taxon>
    </lineage>
</organism>
<evidence type="ECO:0000256" key="1">
    <source>
        <dbReference type="SAM" id="MobiDB-lite"/>
    </source>
</evidence>
<name>A0ABR2YBC0_9CHLO</name>
<gene>
    <name evidence="2" type="ORF">WJX75_001644</name>
</gene>
<protein>
    <submittedName>
        <fullName evidence="2">Uncharacterized protein</fullName>
    </submittedName>
</protein>
<feature type="region of interest" description="Disordered" evidence="1">
    <location>
        <begin position="61"/>
        <end position="92"/>
    </location>
</feature>
<evidence type="ECO:0000313" key="3">
    <source>
        <dbReference type="Proteomes" id="UP001491310"/>
    </source>
</evidence>